<feature type="transmembrane region" description="Helical" evidence="6">
    <location>
        <begin position="154"/>
        <end position="175"/>
    </location>
</feature>
<feature type="transmembrane region" description="Helical" evidence="6">
    <location>
        <begin position="187"/>
        <end position="208"/>
    </location>
</feature>
<dbReference type="AlphaFoldDB" id="A0A2T5VC33"/>
<dbReference type="RefSeq" id="WP_107989183.1">
    <property type="nucleotide sequence ID" value="NZ_QAYG01000002.1"/>
</dbReference>
<evidence type="ECO:0000313" key="8">
    <source>
        <dbReference type="Proteomes" id="UP000244081"/>
    </source>
</evidence>
<keyword evidence="2" id="KW-1003">Cell membrane</keyword>
<evidence type="ECO:0000256" key="1">
    <source>
        <dbReference type="ARBA" id="ARBA00004651"/>
    </source>
</evidence>
<dbReference type="GO" id="GO:0005886">
    <property type="term" value="C:plasma membrane"/>
    <property type="evidence" value="ECO:0007669"/>
    <property type="project" value="UniProtKB-SubCell"/>
</dbReference>
<feature type="transmembrane region" description="Helical" evidence="6">
    <location>
        <begin position="80"/>
        <end position="101"/>
    </location>
</feature>
<keyword evidence="5 6" id="KW-0472">Membrane</keyword>
<proteinExistence type="predicted"/>
<dbReference type="InterPro" id="IPR001123">
    <property type="entry name" value="LeuE-type"/>
</dbReference>
<evidence type="ECO:0000256" key="5">
    <source>
        <dbReference type="ARBA" id="ARBA00023136"/>
    </source>
</evidence>
<dbReference type="Pfam" id="PF01810">
    <property type="entry name" value="LysE"/>
    <property type="match status" value="1"/>
</dbReference>
<evidence type="ECO:0000256" key="3">
    <source>
        <dbReference type="ARBA" id="ARBA00022692"/>
    </source>
</evidence>
<dbReference type="Proteomes" id="UP000244081">
    <property type="component" value="Unassembled WGS sequence"/>
</dbReference>
<gene>
    <name evidence="7" type="ORF">C8N35_10219</name>
</gene>
<evidence type="ECO:0000256" key="2">
    <source>
        <dbReference type="ARBA" id="ARBA00022475"/>
    </source>
</evidence>
<organism evidence="7 8">
    <name type="scientific">Breoghania corrubedonensis</name>
    <dbReference type="NCBI Taxonomy" id="665038"/>
    <lineage>
        <taxon>Bacteria</taxon>
        <taxon>Pseudomonadati</taxon>
        <taxon>Pseudomonadota</taxon>
        <taxon>Alphaproteobacteria</taxon>
        <taxon>Hyphomicrobiales</taxon>
        <taxon>Stappiaceae</taxon>
        <taxon>Breoghania</taxon>
    </lineage>
</organism>
<dbReference type="EMBL" id="QAYG01000002">
    <property type="protein sequence ID" value="PTW61310.1"/>
    <property type="molecule type" value="Genomic_DNA"/>
</dbReference>
<dbReference type="GO" id="GO:0033228">
    <property type="term" value="P:cysteine export across plasma membrane"/>
    <property type="evidence" value="ECO:0007669"/>
    <property type="project" value="TreeGrafter"/>
</dbReference>
<feature type="transmembrane region" description="Helical" evidence="6">
    <location>
        <begin position="51"/>
        <end position="73"/>
    </location>
</feature>
<keyword evidence="4 6" id="KW-1133">Transmembrane helix</keyword>
<dbReference type="OrthoDB" id="9812084at2"/>
<keyword evidence="8" id="KW-1185">Reference proteome</keyword>
<dbReference type="PANTHER" id="PTHR30086:SF20">
    <property type="entry name" value="ARGININE EXPORTER PROTEIN ARGO-RELATED"/>
    <property type="match status" value="1"/>
</dbReference>
<reference evidence="7 8" key="1">
    <citation type="submission" date="2018-04" db="EMBL/GenBank/DDBJ databases">
        <title>Genomic Encyclopedia of Archaeal and Bacterial Type Strains, Phase II (KMG-II): from individual species to whole genera.</title>
        <authorList>
            <person name="Goeker M."/>
        </authorList>
    </citation>
    <scope>NUCLEOTIDE SEQUENCE [LARGE SCALE GENOMIC DNA]</scope>
    <source>
        <strain evidence="7 8">DSM 23382</strain>
    </source>
</reference>
<comment type="subcellular location">
    <subcellularLocation>
        <location evidence="1">Cell membrane</location>
        <topology evidence="1">Multi-pass membrane protein</topology>
    </subcellularLocation>
</comment>
<accession>A0A2T5VC33</accession>
<keyword evidence="3 6" id="KW-0812">Transmembrane</keyword>
<protein>
    <submittedName>
        <fullName evidence="7">Threonine/homoserine/homoserine lactone efflux protein</fullName>
    </submittedName>
</protein>
<evidence type="ECO:0000313" key="7">
    <source>
        <dbReference type="EMBL" id="PTW61310.1"/>
    </source>
</evidence>
<sequence>MSVHDLLPALMPADRFGLLCLYVMALTGTPGPANMALVALSGTHGIARTVPFFLGTLAGFAMTYWLAALGLLALVAGLPLVWGALKIACIAYILYLAWLVATAGPATPDVTSARAAPGFLRGFWIHPLNPKAYAMQVAAISQFTVPDRYGADALVIWLTFFLLGGAMNFCWMIGGRLLTRFMRMPRLFRAINVTLAILMVASTLASLVSA</sequence>
<dbReference type="GO" id="GO:0015171">
    <property type="term" value="F:amino acid transmembrane transporter activity"/>
    <property type="evidence" value="ECO:0007669"/>
    <property type="project" value="TreeGrafter"/>
</dbReference>
<evidence type="ECO:0000256" key="4">
    <source>
        <dbReference type="ARBA" id="ARBA00022989"/>
    </source>
</evidence>
<name>A0A2T5VC33_9HYPH</name>
<evidence type="ECO:0000256" key="6">
    <source>
        <dbReference type="SAM" id="Phobius"/>
    </source>
</evidence>
<dbReference type="PANTHER" id="PTHR30086">
    <property type="entry name" value="ARGININE EXPORTER PROTEIN ARGO"/>
    <property type="match status" value="1"/>
</dbReference>
<comment type="caution">
    <text evidence="7">The sequence shown here is derived from an EMBL/GenBank/DDBJ whole genome shotgun (WGS) entry which is preliminary data.</text>
</comment>